<dbReference type="SUPFAM" id="SSF55399">
    <property type="entry name" value="Subtilisin inhibitor"/>
    <property type="match status" value="1"/>
</dbReference>
<evidence type="ECO:0000259" key="10">
    <source>
        <dbReference type="Pfam" id="PF00720"/>
    </source>
</evidence>
<feature type="domain" description="Subtilisin inhibitor" evidence="10">
    <location>
        <begin position="5"/>
        <end position="87"/>
    </location>
</feature>
<protein>
    <recommendedName>
        <fullName evidence="10">Subtilisin inhibitor domain-containing protein</fullName>
    </recommendedName>
</protein>
<evidence type="ECO:0000256" key="3">
    <source>
        <dbReference type="ARBA" id="ARBA00011738"/>
    </source>
</evidence>
<dbReference type="GO" id="GO:0004867">
    <property type="term" value="F:serine-type endopeptidase inhibitor activity"/>
    <property type="evidence" value="ECO:0007669"/>
    <property type="project" value="UniProtKB-KW"/>
</dbReference>
<evidence type="ECO:0000256" key="6">
    <source>
        <dbReference type="ARBA" id="ARBA00022900"/>
    </source>
</evidence>
<keyword evidence="4" id="KW-0964">Secreted</keyword>
<gene>
    <name evidence="11" type="ORF">BJ998_001031</name>
</gene>
<dbReference type="InterPro" id="IPR036819">
    <property type="entry name" value="Subtilisin_inhibitor-like_sf"/>
</dbReference>
<evidence type="ECO:0000256" key="1">
    <source>
        <dbReference type="ARBA" id="ARBA00004613"/>
    </source>
</evidence>
<dbReference type="InterPro" id="IPR023549">
    <property type="entry name" value="Subtilisin_inhibitor"/>
</dbReference>
<reference evidence="11 12" key="1">
    <citation type="submission" date="2020-08" db="EMBL/GenBank/DDBJ databases">
        <title>Sequencing the genomes of 1000 actinobacteria strains.</title>
        <authorList>
            <person name="Klenk H.-P."/>
        </authorList>
    </citation>
    <scope>NUCLEOTIDE SEQUENCE [LARGE SCALE GENOMIC DNA]</scope>
    <source>
        <strain evidence="11 12">DSM 43851</strain>
    </source>
</reference>
<keyword evidence="12" id="KW-1185">Reference proteome</keyword>
<comment type="similarity">
    <text evidence="2 8">Belongs to the protease inhibitor I16 (SSI) family.</text>
</comment>
<name>A0A7W9NEM8_9PSEU</name>
<dbReference type="Proteomes" id="UP000585638">
    <property type="component" value="Unassembled WGS sequence"/>
</dbReference>
<proteinExistence type="inferred from homology"/>
<comment type="subcellular location">
    <subcellularLocation>
        <location evidence="1">Secreted</location>
    </subcellularLocation>
</comment>
<dbReference type="GO" id="GO:0005576">
    <property type="term" value="C:extracellular region"/>
    <property type="evidence" value="ECO:0007669"/>
    <property type="project" value="UniProtKB-SubCell"/>
</dbReference>
<organism evidence="11 12">
    <name type="scientific">Kutzneria kofuensis</name>
    <dbReference type="NCBI Taxonomy" id="103725"/>
    <lineage>
        <taxon>Bacteria</taxon>
        <taxon>Bacillati</taxon>
        <taxon>Actinomycetota</taxon>
        <taxon>Actinomycetes</taxon>
        <taxon>Pseudonocardiales</taxon>
        <taxon>Pseudonocardiaceae</taxon>
        <taxon>Kutzneria</taxon>
    </lineage>
</organism>
<keyword evidence="6 8" id="KW-0722">Serine protease inhibitor</keyword>
<evidence type="ECO:0000313" key="12">
    <source>
        <dbReference type="Proteomes" id="UP000585638"/>
    </source>
</evidence>
<keyword evidence="7" id="KW-1015">Disulfide bond</keyword>
<feature type="region of interest" description="Disordered" evidence="9">
    <location>
        <begin position="1"/>
        <end position="24"/>
    </location>
</feature>
<dbReference type="Gene3D" id="3.30.350.10">
    <property type="entry name" value="Subtilisin inhibitor-like"/>
    <property type="match status" value="1"/>
</dbReference>
<dbReference type="RefSeq" id="WP_184858933.1">
    <property type="nucleotide sequence ID" value="NZ_JACHIR010000001.1"/>
</dbReference>
<evidence type="ECO:0000256" key="5">
    <source>
        <dbReference type="ARBA" id="ARBA00022690"/>
    </source>
</evidence>
<evidence type="ECO:0000256" key="4">
    <source>
        <dbReference type="ARBA" id="ARBA00022525"/>
    </source>
</evidence>
<dbReference type="InterPro" id="IPR000691">
    <property type="entry name" value="Prot_inh_I16_SSI"/>
</dbReference>
<dbReference type="PRINTS" id="PR00294">
    <property type="entry name" value="SSBTLNINHBTR"/>
</dbReference>
<evidence type="ECO:0000313" key="11">
    <source>
        <dbReference type="EMBL" id="MBB5889835.1"/>
    </source>
</evidence>
<dbReference type="EMBL" id="JACHIR010000001">
    <property type="protein sequence ID" value="MBB5889835.1"/>
    <property type="molecule type" value="Genomic_DNA"/>
</dbReference>
<dbReference type="Pfam" id="PF00720">
    <property type="entry name" value="SSI"/>
    <property type="match status" value="1"/>
</dbReference>
<accession>A0A7W9NEM8</accession>
<dbReference type="AlphaFoldDB" id="A0A7W9NEM8"/>
<evidence type="ECO:0000256" key="7">
    <source>
        <dbReference type="ARBA" id="ARBA00023157"/>
    </source>
</evidence>
<evidence type="ECO:0000256" key="9">
    <source>
        <dbReference type="SAM" id="MobiDB-lite"/>
    </source>
</evidence>
<evidence type="ECO:0000256" key="2">
    <source>
        <dbReference type="ARBA" id="ARBA00010472"/>
    </source>
</evidence>
<keyword evidence="5 8" id="KW-0646">Protease inhibitor</keyword>
<evidence type="ECO:0000256" key="8">
    <source>
        <dbReference type="RuleBase" id="RU003471"/>
    </source>
</evidence>
<sequence length="101" mass="10656">MTAVTSAGDKERKQARTLRCDPVGGDHPHGEAACRDITAAAGDFDRLPGDAAKGVCGAGSDLYDPVTVSATGVWDGVTVDYRKTFPNQCKLRLRTGSVFDL</sequence>
<comment type="caution">
    <text evidence="11">The sequence shown here is derived from an EMBL/GenBank/DDBJ whole genome shotgun (WGS) entry which is preliminary data.</text>
</comment>
<comment type="subunit">
    <text evidence="3">Homodimer.</text>
</comment>